<keyword evidence="4" id="KW-1185">Reference proteome</keyword>
<dbReference type="InterPro" id="IPR025646">
    <property type="entry name" value="DUF4350"/>
</dbReference>
<keyword evidence="1" id="KW-1133">Transmembrane helix</keyword>
<reference evidence="3 4" key="1">
    <citation type="submission" date="2018-03" db="EMBL/GenBank/DDBJ databases">
        <title>Genomic Encyclopedia of Archaeal and Bacterial Type Strains, Phase II (KMG-II): from individual species to whole genera.</title>
        <authorList>
            <person name="Goeker M."/>
        </authorList>
    </citation>
    <scope>NUCLEOTIDE SEQUENCE [LARGE SCALE GENOMIC DNA]</scope>
    <source>
        <strain evidence="3 4">DSM 19711</strain>
    </source>
</reference>
<accession>A0A2T0R029</accession>
<keyword evidence="1" id="KW-0812">Transmembrane</keyword>
<protein>
    <submittedName>
        <fullName evidence="3">Uncharacterized protein DUF4350</fullName>
    </submittedName>
</protein>
<evidence type="ECO:0000313" key="3">
    <source>
        <dbReference type="EMBL" id="PRY12463.1"/>
    </source>
</evidence>
<feature type="domain" description="DUF4350" evidence="2">
    <location>
        <begin position="56"/>
        <end position="225"/>
    </location>
</feature>
<gene>
    <name evidence="3" type="ORF">CLV37_11023</name>
</gene>
<keyword evidence="1" id="KW-0472">Membrane</keyword>
<feature type="transmembrane region" description="Helical" evidence="1">
    <location>
        <begin position="27"/>
        <end position="46"/>
    </location>
</feature>
<dbReference type="EMBL" id="PVZF01000010">
    <property type="protein sequence ID" value="PRY12463.1"/>
    <property type="molecule type" value="Genomic_DNA"/>
</dbReference>
<proteinExistence type="predicted"/>
<evidence type="ECO:0000256" key="1">
    <source>
        <dbReference type="SAM" id="Phobius"/>
    </source>
</evidence>
<dbReference type="Proteomes" id="UP000238083">
    <property type="component" value="Unassembled WGS sequence"/>
</dbReference>
<sequence length="394" mass="40791">MIGGQVRDGVREGVRDGVRGAVRRHRAAVLVVLLVVATAVLVALLTPRTDESAFTPESVDPGGGRALARVLADRGVTVTEARTFADASGALAGGAGGDATVLVTAPDLLSDARLRTLAGSGADVVLLRPSEASLAAFTDDVTPTGRASTATRDPGCEDPDAVAAGPARAGGQTYAASGGATACYGGSFARTALGRATLTVVGQPTSMTNRWVAQEGNAALALRTLGARRDLVWYLPDPVDTESAQVPLTALLPGWTWPAVGVLALATGFVLLWRGRRLGRLVDEPLPVVVRAAETVEGHGRLYASARACARAAQALREATLRRLRGWTGLDVRADVADVADQVAWITGRPAPAVRELLAGAAPHDDPALVRLAVDLDALERDVRSTSPRKVPTQ</sequence>
<dbReference type="AlphaFoldDB" id="A0A2T0R029"/>
<organism evidence="3 4">
    <name type="scientific">Kineococcus rhizosphaerae</name>
    <dbReference type="NCBI Taxonomy" id="559628"/>
    <lineage>
        <taxon>Bacteria</taxon>
        <taxon>Bacillati</taxon>
        <taxon>Actinomycetota</taxon>
        <taxon>Actinomycetes</taxon>
        <taxon>Kineosporiales</taxon>
        <taxon>Kineosporiaceae</taxon>
        <taxon>Kineococcus</taxon>
    </lineage>
</organism>
<name>A0A2T0R029_9ACTN</name>
<evidence type="ECO:0000313" key="4">
    <source>
        <dbReference type="Proteomes" id="UP000238083"/>
    </source>
</evidence>
<comment type="caution">
    <text evidence="3">The sequence shown here is derived from an EMBL/GenBank/DDBJ whole genome shotgun (WGS) entry which is preliminary data.</text>
</comment>
<dbReference type="Pfam" id="PF14258">
    <property type="entry name" value="DUF4350"/>
    <property type="match status" value="1"/>
</dbReference>
<feature type="transmembrane region" description="Helical" evidence="1">
    <location>
        <begin position="255"/>
        <end position="273"/>
    </location>
</feature>
<dbReference type="RefSeq" id="WP_106213201.1">
    <property type="nucleotide sequence ID" value="NZ_PVZF01000010.1"/>
</dbReference>
<evidence type="ECO:0000259" key="2">
    <source>
        <dbReference type="Pfam" id="PF14258"/>
    </source>
</evidence>